<protein>
    <submittedName>
        <fullName evidence="1">Uncharacterized protein</fullName>
    </submittedName>
</protein>
<keyword evidence="2" id="KW-1185">Reference proteome</keyword>
<proteinExistence type="predicted"/>
<sequence>MTDILSRIDATVADWEAQPEAWVPGDPLFEDPRSLDDDRDAQIVRPMIQLLDDHSWRESIMRCRDCEVSWAGIAPCWVCGEHRPPVGPPSYAGSDDAHRLLATMRAEARRATEQRIAELAVTVVPVVFHPHTNCISPLRPAEPHEGDTHP</sequence>
<name>A0ABT9NJ03_9ACTN</name>
<dbReference type="RefSeq" id="WP_181642135.1">
    <property type="nucleotide sequence ID" value="NZ_CCXJ01000466.1"/>
</dbReference>
<organism evidence="1 2">
    <name type="scientific">Nocardioides massiliensis</name>
    <dbReference type="NCBI Taxonomy" id="1325935"/>
    <lineage>
        <taxon>Bacteria</taxon>
        <taxon>Bacillati</taxon>
        <taxon>Actinomycetota</taxon>
        <taxon>Actinomycetes</taxon>
        <taxon>Propionibacteriales</taxon>
        <taxon>Nocardioidaceae</taxon>
        <taxon>Nocardioides</taxon>
    </lineage>
</organism>
<reference evidence="1 2" key="1">
    <citation type="submission" date="2023-07" db="EMBL/GenBank/DDBJ databases">
        <title>Sequencing the genomes of 1000 actinobacteria strains.</title>
        <authorList>
            <person name="Klenk H.-P."/>
        </authorList>
    </citation>
    <scope>NUCLEOTIDE SEQUENCE [LARGE SCALE GENOMIC DNA]</scope>
    <source>
        <strain evidence="1 2">GD13</strain>
    </source>
</reference>
<evidence type="ECO:0000313" key="2">
    <source>
        <dbReference type="Proteomes" id="UP001240447"/>
    </source>
</evidence>
<accession>A0ABT9NJ03</accession>
<evidence type="ECO:0000313" key="1">
    <source>
        <dbReference type="EMBL" id="MDP9820399.1"/>
    </source>
</evidence>
<gene>
    <name evidence="1" type="ORF">J2S59_000208</name>
</gene>
<dbReference type="EMBL" id="JAUSQM010000001">
    <property type="protein sequence ID" value="MDP9820399.1"/>
    <property type="molecule type" value="Genomic_DNA"/>
</dbReference>
<comment type="caution">
    <text evidence="1">The sequence shown here is derived from an EMBL/GenBank/DDBJ whole genome shotgun (WGS) entry which is preliminary data.</text>
</comment>
<dbReference type="Proteomes" id="UP001240447">
    <property type="component" value="Unassembled WGS sequence"/>
</dbReference>